<feature type="domain" description="PPM-type phosphatase" evidence="1">
    <location>
        <begin position="33"/>
        <end position="91"/>
    </location>
</feature>
<dbReference type="Proteomes" id="UP000824890">
    <property type="component" value="Unassembled WGS sequence"/>
</dbReference>
<evidence type="ECO:0000259" key="1">
    <source>
        <dbReference type="Pfam" id="PF00481"/>
    </source>
</evidence>
<keyword evidence="3" id="KW-1185">Reference proteome</keyword>
<accession>A0ABQ8D1M3</accession>
<dbReference type="Pfam" id="PF00481">
    <property type="entry name" value="PP2C"/>
    <property type="match status" value="1"/>
</dbReference>
<sequence length="133" mass="15212">MDPSLIPLIYTSLLFFENAEWLSIVTIFFLQEPERSNRKTYRLFDLAIEDERVVSGSSGTTAFTAFLIGHHLVVVNACDCRAIICRKEEAVDMEREASDNITLAVKCFVPSAPTPQRRRIQLFVSDESRAWLR</sequence>
<dbReference type="Gene3D" id="3.60.40.10">
    <property type="entry name" value="PPM-type phosphatase domain"/>
    <property type="match status" value="1"/>
</dbReference>
<gene>
    <name evidence="2" type="ORF">HID58_022374</name>
</gene>
<comment type="caution">
    <text evidence="2">The sequence shown here is derived from an EMBL/GenBank/DDBJ whole genome shotgun (WGS) entry which is preliminary data.</text>
</comment>
<dbReference type="SUPFAM" id="SSF81606">
    <property type="entry name" value="PP2C-like"/>
    <property type="match status" value="1"/>
</dbReference>
<dbReference type="InterPro" id="IPR001932">
    <property type="entry name" value="PPM-type_phosphatase-like_dom"/>
</dbReference>
<name>A0ABQ8D1M3_BRANA</name>
<protein>
    <recommendedName>
        <fullName evidence="1">PPM-type phosphatase domain-containing protein</fullName>
    </recommendedName>
</protein>
<dbReference type="InterPro" id="IPR036457">
    <property type="entry name" value="PPM-type-like_dom_sf"/>
</dbReference>
<proteinExistence type="predicted"/>
<reference evidence="2 3" key="1">
    <citation type="submission" date="2021-05" db="EMBL/GenBank/DDBJ databases">
        <title>Genome Assembly of Synthetic Allotetraploid Brassica napus Reveals Homoeologous Exchanges between Subgenomes.</title>
        <authorList>
            <person name="Davis J.T."/>
        </authorList>
    </citation>
    <scope>NUCLEOTIDE SEQUENCE [LARGE SCALE GENOMIC DNA]</scope>
    <source>
        <strain evidence="3">cv. Da-Ae</strain>
        <tissue evidence="2">Seedling</tissue>
    </source>
</reference>
<evidence type="ECO:0000313" key="2">
    <source>
        <dbReference type="EMBL" id="KAH0922356.1"/>
    </source>
</evidence>
<organism evidence="2 3">
    <name type="scientific">Brassica napus</name>
    <name type="common">Rape</name>
    <dbReference type="NCBI Taxonomy" id="3708"/>
    <lineage>
        <taxon>Eukaryota</taxon>
        <taxon>Viridiplantae</taxon>
        <taxon>Streptophyta</taxon>
        <taxon>Embryophyta</taxon>
        <taxon>Tracheophyta</taxon>
        <taxon>Spermatophyta</taxon>
        <taxon>Magnoliopsida</taxon>
        <taxon>eudicotyledons</taxon>
        <taxon>Gunneridae</taxon>
        <taxon>Pentapetalae</taxon>
        <taxon>rosids</taxon>
        <taxon>malvids</taxon>
        <taxon>Brassicales</taxon>
        <taxon>Brassicaceae</taxon>
        <taxon>Brassiceae</taxon>
        <taxon>Brassica</taxon>
    </lineage>
</organism>
<dbReference type="EMBL" id="JAGKQM010000006">
    <property type="protein sequence ID" value="KAH0922356.1"/>
    <property type="molecule type" value="Genomic_DNA"/>
</dbReference>
<evidence type="ECO:0000313" key="3">
    <source>
        <dbReference type="Proteomes" id="UP000824890"/>
    </source>
</evidence>